<keyword evidence="1" id="KW-0472">Membrane</keyword>
<organism evidence="3 4">
    <name type="scientific">Zhongshania aliphaticivorans</name>
    <dbReference type="NCBI Taxonomy" id="1470434"/>
    <lineage>
        <taxon>Bacteria</taxon>
        <taxon>Pseudomonadati</taxon>
        <taxon>Pseudomonadota</taxon>
        <taxon>Gammaproteobacteria</taxon>
        <taxon>Cellvibrionales</taxon>
        <taxon>Spongiibacteraceae</taxon>
        <taxon>Zhongshania</taxon>
    </lineage>
</organism>
<keyword evidence="1" id="KW-1133">Transmembrane helix</keyword>
<feature type="transmembrane region" description="Helical" evidence="1">
    <location>
        <begin position="208"/>
        <end position="227"/>
    </location>
</feature>
<dbReference type="Proteomes" id="UP000439591">
    <property type="component" value="Unassembled WGS sequence"/>
</dbReference>
<evidence type="ECO:0000256" key="1">
    <source>
        <dbReference type="SAM" id="Phobius"/>
    </source>
</evidence>
<feature type="transmembrane region" description="Helical" evidence="1">
    <location>
        <begin position="183"/>
        <end position="201"/>
    </location>
</feature>
<dbReference type="GO" id="GO:0080120">
    <property type="term" value="P:CAAX-box protein maturation"/>
    <property type="evidence" value="ECO:0007669"/>
    <property type="project" value="UniProtKB-ARBA"/>
</dbReference>
<name>A0A5S9PJ68_9GAMM</name>
<feature type="domain" description="CAAX prenyl protease 2/Lysostaphin resistance protein A-like" evidence="2">
    <location>
        <begin position="183"/>
        <end position="267"/>
    </location>
</feature>
<gene>
    <name evidence="3" type="ORF">KFEGEMFD_02065</name>
</gene>
<dbReference type="RefSeq" id="WP_200843010.1">
    <property type="nucleotide sequence ID" value="NZ_CACSIM010000003.1"/>
</dbReference>
<dbReference type="AlphaFoldDB" id="A0A5S9PJ68"/>
<evidence type="ECO:0000313" key="4">
    <source>
        <dbReference type="Proteomes" id="UP000439591"/>
    </source>
</evidence>
<dbReference type="InterPro" id="IPR003675">
    <property type="entry name" value="Rce1/LyrA-like_dom"/>
</dbReference>
<feature type="transmembrane region" description="Helical" evidence="1">
    <location>
        <begin position="46"/>
        <end position="63"/>
    </location>
</feature>
<evidence type="ECO:0000259" key="2">
    <source>
        <dbReference type="Pfam" id="PF02517"/>
    </source>
</evidence>
<reference evidence="3 4" key="1">
    <citation type="submission" date="2019-11" db="EMBL/GenBank/DDBJ databases">
        <authorList>
            <person name="Holert J."/>
        </authorList>
    </citation>
    <scope>NUCLEOTIDE SEQUENCE [LARGE SCALE GENOMIC DNA]</scope>
    <source>
        <strain evidence="3">BC3_2A</strain>
    </source>
</reference>
<protein>
    <recommendedName>
        <fullName evidence="2">CAAX prenyl protease 2/Lysostaphin resistance protein A-like domain-containing protein</fullName>
    </recommendedName>
</protein>
<sequence length="289" mass="33314">MTKSTNSSASDFIRSLHPKRIMQVLDDIDASSLSYTLSRPQALRRVFAVLACVSLCLLIIHYLKYSSVFVEVLSLISNALGERQNYLYLKIRQTGFLELATYSWWTSWHIIGYVCIPALIIKYLFHAKVRDFGWRWNETSAHWRGYALLLSPILVFIVIASFNKEFLAHYPFYKQAGRSWFDFIAWEVLYLTQFICLEFFFRGFFLQALRPAVGANAVWIMCVPYLMIHFPKLWPEAFGAISFGLFLGILAIRSGSIWGGFFVHAGVAVGMDVASLLQQDRIPKVFWPF</sequence>
<feature type="transmembrane region" description="Helical" evidence="1">
    <location>
        <begin position="105"/>
        <end position="125"/>
    </location>
</feature>
<feature type="transmembrane region" description="Helical" evidence="1">
    <location>
        <begin position="233"/>
        <end position="252"/>
    </location>
</feature>
<dbReference type="Pfam" id="PF02517">
    <property type="entry name" value="Rce1-like"/>
    <property type="match status" value="1"/>
</dbReference>
<dbReference type="GO" id="GO:0004175">
    <property type="term" value="F:endopeptidase activity"/>
    <property type="evidence" value="ECO:0007669"/>
    <property type="project" value="UniProtKB-ARBA"/>
</dbReference>
<proteinExistence type="predicted"/>
<keyword evidence="1" id="KW-0812">Transmembrane</keyword>
<accession>A0A5S9PJ68</accession>
<dbReference type="EMBL" id="CACSIM010000003">
    <property type="protein sequence ID" value="CAA0103857.1"/>
    <property type="molecule type" value="Genomic_DNA"/>
</dbReference>
<feature type="transmembrane region" description="Helical" evidence="1">
    <location>
        <begin position="146"/>
        <end position="163"/>
    </location>
</feature>
<evidence type="ECO:0000313" key="3">
    <source>
        <dbReference type="EMBL" id="CAA0103857.1"/>
    </source>
</evidence>